<dbReference type="EMBL" id="SDIL01000026">
    <property type="protein sequence ID" value="RXK39853.1"/>
    <property type="molecule type" value="Genomic_DNA"/>
</dbReference>
<feature type="compositionally biased region" description="Low complexity" evidence="1">
    <location>
        <begin position="177"/>
        <end position="193"/>
    </location>
</feature>
<accession>A0A4Q1BPQ1</accession>
<feature type="compositionally biased region" description="Polar residues" evidence="1">
    <location>
        <begin position="329"/>
        <end position="338"/>
    </location>
</feature>
<proteinExistence type="predicted"/>
<evidence type="ECO:0000256" key="1">
    <source>
        <dbReference type="SAM" id="MobiDB-lite"/>
    </source>
</evidence>
<evidence type="ECO:0000313" key="3">
    <source>
        <dbReference type="Proteomes" id="UP000289152"/>
    </source>
</evidence>
<dbReference type="AlphaFoldDB" id="A0A4Q1BPQ1"/>
<sequence length="509" mass="55078">MLPMVALAGWPEPLFVALDQEAWEKSRKSNNSSPLSTPISTTSDNSLSLLSTSSSVLTTSTSPSPILVTNSKSPTIDLSIKHSSSFISQPSTKPPSSSVQSPPHTTFPRSPTNKNPSNLVISKSNPRSTYKVRFAPTLTKTHTSSTPRSLLAPTWSEYPSRPTPRPAPVSAEIPIVSHSQHTPYSSSSKSTPPNRTQPSSSTSQFPVVPRHPTSQSQKEQPTQRSQETMSTRAIPPSTTHGGEEKSGVSVSEKNMKSDDDPSIPIPPRESIFSSSCAYSAHSPSGCQIPGHPNCWSVHPPSPPQSQKGPSACNSKEVPAQFKIPFLPQKKSSPNDRPTSSVSSMSASTHITKPTSQTPAEQPLKDDYIRIASGSRSKREVSPSTVSPPDKRRRVDRSTVTDVGRDSLVGHSGRHIGDGNDVGQGNGDVTGDETMISRRDRKDLEEEDEEGVIQSRERRQENDGKKKETSHTPYPLSIATASLRTSIPIRPASTIPVSEKTTVRRSRNTR</sequence>
<feature type="compositionally biased region" description="Polar residues" evidence="1">
    <location>
        <begin position="194"/>
        <end position="205"/>
    </location>
</feature>
<feature type="region of interest" description="Disordered" evidence="1">
    <location>
        <begin position="23"/>
        <end position="509"/>
    </location>
</feature>
<protein>
    <submittedName>
        <fullName evidence="2">Uncharacterized protein</fullName>
    </submittedName>
</protein>
<reference evidence="2 3" key="1">
    <citation type="submission" date="2016-06" db="EMBL/GenBank/DDBJ databases">
        <title>Evolution of pathogenesis and genome organization in the Tremellales.</title>
        <authorList>
            <person name="Cuomo C."/>
            <person name="Litvintseva A."/>
            <person name="Heitman J."/>
            <person name="Chen Y."/>
            <person name="Sun S."/>
            <person name="Springer D."/>
            <person name="Dromer F."/>
            <person name="Young S."/>
            <person name="Zeng Q."/>
            <person name="Chapman S."/>
            <person name="Gujja S."/>
            <person name="Saif S."/>
            <person name="Birren B."/>
        </authorList>
    </citation>
    <scope>NUCLEOTIDE SEQUENCE [LARGE SCALE GENOMIC DNA]</scope>
    <source>
        <strain evidence="2 3">ATCC 28783</strain>
    </source>
</reference>
<feature type="compositionally biased region" description="Basic and acidic residues" evidence="1">
    <location>
        <begin position="434"/>
        <end position="443"/>
    </location>
</feature>
<feature type="compositionally biased region" description="Polar residues" evidence="1">
    <location>
        <begin position="70"/>
        <end position="128"/>
    </location>
</feature>
<keyword evidence="3" id="KW-1185">Reference proteome</keyword>
<feature type="compositionally biased region" description="Polar residues" evidence="1">
    <location>
        <begin position="348"/>
        <end position="359"/>
    </location>
</feature>
<feature type="compositionally biased region" description="Low complexity" evidence="1">
    <location>
        <begin position="29"/>
        <end position="69"/>
    </location>
</feature>
<gene>
    <name evidence="2" type="ORF">M231_02910</name>
</gene>
<name>A0A4Q1BPQ1_TREME</name>
<feature type="compositionally biased region" description="Polar residues" evidence="1">
    <location>
        <begin position="138"/>
        <end position="148"/>
    </location>
</feature>
<organism evidence="2 3">
    <name type="scientific">Tremella mesenterica</name>
    <name type="common">Jelly fungus</name>
    <dbReference type="NCBI Taxonomy" id="5217"/>
    <lineage>
        <taxon>Eukaryota</taxon>
        <taxon>Fungi</taxon>
        <taxon>Dikarya</taxon>
        <taxon>Basidiomycota</taxon>
        <taxon>Agaricomycotina</taxon>
        <taxon>Tremellomycetes</taxon>
        <taxon>Tremellales</taxon>
        <taxon>Tremellaceae</taxon>
        <taxon>Tremella</taxon>
    </lineage>
</organism>
<evidence type="ECO:0000313" key="2">
    <source>
        <dbReference type="EMBL" id="RXK39853.1"/>
    </source>
</evidence>
<dbReference type="VEuPathDB" id="FungiDB:TREMEDRAFT_74075"/>
<dbReference type="InParanoid" id="A0A4Q1BPQ1"/>
<feature type="compositionally biased region" description="Basic and acidic residues" evidence="1">
    <location>
        <begin position="454"/>
        <end position="469"/>
    </location>
</feature>
<comment type="caution">
    <text evidence="2">The sequence shown here is derived from an EMBL/GenBank/DDBJ whole genome shotgun (WGS) entry which is preliminary data.</text>
</comment>
<dbReference type="Proteomes" id="UP000289152">
    <property type="component" value="Unassembled WGS sequence"/>
</dbReference>
<feature type="compositionally biased region" description="Polar residues" evidence="1">
    <location>
        <begin position="212"/>
        <end position="240"/>
    </location>
</feature>
<feature type="compositionally biased region" description="Basic and acidic residues" evidence="1">
    <location>
        <begin position="395"/>
        <end position="404"/>
    </location>
</feature>
<feature type="compositionally biased region" description="Low complexity" evidence="1">
    <location>
        <begin position="268"/>
        <end position="284"/>
    </location>
</feature>